<gene>
    <name evidence="1" type="ORF">P256_00219</name>
</gene>
<accession>V2TZ91</accession>
<organism evidence="1 2">
    <name type="scientific">Acinetobacter nectaris CIP 110549</name>
    <dbReference type="NCBI Taxonomy" id="1392540"/>
    <lineage>
        <taxon>Bacteria</taxon>
        <taxon>Pseudomonadati</taxon>
        <taxon>Pseudomonadota</taxon>
        <taxon>Gammaproteobacteria</taxon>
        <taxon>Moraxellales</taxon>
        <taxon>Moraxellaceae</taxon>
        <taxon>Acinetobacter</taxon>
    </lineage>
</organism>
<dbReference type="EMBL" id="AYER01000001">
    <property type="protein sequence ID" value="ESK41230.1"/>
    <property type="molecule type" value="Genomic_DNA"/>
</dbReference>
<reference evidence="1 2" key="1">
    <citation type="submission" date="2013-10" db="EMBL/GenBank/DDBJ databases">
        <title>The Genome Sequence of Acinetobacter nectaris CIP 110549.</title>
        <authorList>
            <consortium name="The Broad Institute Genomics Platform"/>
            <consortium name="The Broad Institute Genome Sequencing Center for Infectious Disease"/>
            <person name="Cerqueira G."/>
            <person name="Feldgarden M."/>
            <person name="Courvalin P."/>
            <person name="Grillot-Courvalin C."/>
            <person name="Clermont D."/>
            <person name="Rocha E."/>
            <person name="Yoon E.-J."/>
            <person name="Nemec A."/>
            <person name="Young S.K."/>
            <person name="Zeng Q."/>
            <person name="Gargeya S."/>
            <person name="Fitzgerald M."/>
            <person name="Abouelleil A."/>
            <person name="Alvarado L."/>
            <person name="Berlin A.M."/>
            <person name="Chapman S.B."/>
            <person name="Gainer-Dewar J."/>
            <person name="Goldberg J."/>
            <person name="Gnerre S."/>
            <person name="Griggs A."/>
            <person name="Gujja S."/>
            <person name="Hansen M."/>
            <person name="Howarth C."/>
            <person name="Imamovic A."/>
            <person name="Ireland A."/>
            <person name="Larimer J."/>
            <person name="McCowan C."/>
            <person name="Murphy C."/>
            <person name="Pearson M."/>
            <person name="Poon T.W."/>
            <person name="Priest M."/>
            <person name="Roberts A."/>
            <person name="Saif S."/>
            <person name="Shea T."/>
            <person name="Sykes S."/>
            <person name="Wortman J."/>
            <person name="Nusbaum C."/>
            <person name="Birren B."/>
        </authorList>
    </citation>
    <scope>NUCLEOTIDE SEQUENCE [LARGE SCALE GENOMIC DNA]</scope>
    <source>
        <strain evidence="1 2">CIP 110549</strain>
    </source>
</reference>
<dbReference type="Proteomes" id="UP000023785">
    <property type="component" value="Unassembled WGS sequence"/>
</dbReference>
<comment type="caution">
    <text evidence="1">The sequence shown here is derived from an EMBL/GenBank/DDBJ whole genome shotgun (WGS) entry which is preliminary data.</text>
</comment>
<name>V2TZ91_9GAMM</name>
<proteinExistence type="predicted"/>
<dbReference type="AlphaFoldDB" id="V2TZ91"/>
<dbReference type="OrthoDB" id="9937746at2"/>
<dbReference type="HOGENOM" id="CLU_2646181_0_0_6"/>
<sequence length="65" mass="7167">MLGITQDGKIIPITKKSSSTGMRFIGVVITDPKLLLEQFPQIACHFISGDAQSNLKLCREVLHID</sequence>
<protein>
    <submittedName>
        <fullName evidence="1">Uncharacterized protein</fullName>
    </submittedName>
</protein>
<dbReference type="PATRIC" id="fig|1392540.3.peg.215"/>
<dbReference type="RefSeq" id="WP_023271823.1">
    <property type="nucleotide sequence ID" value="NZ_KI530712.1"/>
</dbReference>
<dbReference type="STRING" id="1392540.P256_00219"/>
<keyword evidence="2" id="KW-1185">Reference proteome</keyword>
<evidence type="ECO:0000313" key="2">
    <source>
        <dbReference type="Proteomes" id="UP000023785"/>
    </source>
</evidence>
<evidence type="ECO:0000313" key="1">
    <source>
        <dbReference type="EMBL" id="ESK41230.1"/>
    </source>
</evidence>